<accession>A0A366HQM2</accession>
<evidence type="ECO:0000313" key="1">
    <source>
        <dbReference type="EMBL" id="RBP45233.1"/>
    </source>
</evidence>
<dbReference type="Pfam" id="PF11142">
    <property type="entry name" value="DUF2917"/>
    <property type="match status" value="1"/>
</dbReference>
<gene>
    <name evidence="1" type="ORF">DES53_103231</name>
</gene>
<keyword evidence="2" id="KW-1185">Reference proteome</keyword>
<name>A0A366HQM2_9BACT</name>
<dbReference type="Proteomes" id="UP000253426">
    <property type="component" value="Unassembled WGS sequence"/>
</dbReference>
<evidence type="ECO:0000313" key="2">
    <source>
        <dbReference type="Proteomes" id="UP000253426"/>
    </source>
</evidence>
<dbReference type="AlphaFoldDB" id="A0A366HQM2"/>
<proteinExistence type="predicted"/>
<organism evidence="1 2">
    <name type="scientific">Roseimicrobium gellanilyticum</name>
    <dbReference type="NCBI Taxonomy" id="748857"/>
    <lineage>
        <taxon>Bacteria</taxon>
        <taxon>Pseudomonadati</taxon>
        <taxon>Verrucomicrobiota</taxon>
        <taxon>Verrucomicrobiia</taxon>
        <taxon>Verrucomicrobiales</taxon>
        <taxon>Verrucomicrobiaceae</taxon>
        <taxon>Roseimicrobium</taxon>
    </lineage>
</organism>
<sequence length="149" mass="15977">MGKVIVVNLFNTDGGCEDSVMNTSSLSLRASRPNFRTTVGGMLHRIGEALEKLWTLSGRVSLPGAVSTTEAAHLPRGMVFTLEKSDGVSRLELTQGRVWITGTPARGDTILGPGEAYEFGNCWPYVIEALEEAEFIASSTLTRGTVVTS</sequence>
<dbReference type="OrthoDB" id="10011890at2"/>
<reference evidence="1 2" key="1">
    <citation type="submission" date="2018-06" db="EMBL/GenBank/DDBJ databases">
        <title>Genomic Encyclopedia of Type Strains, Phase IV (KMG-IV): sequencing the most valuable type-strain genomes for metagenomic binning, comparative biology and taxonomic classification.</title>
        <authorList>
            <person name="Goeker M."/>
        </authorList>
    </citation>
    <scope>NUCLEOTIDE SEQUENCE [LARGE SCALE GENOMIC DNA]</scope>
    <source>
        <strain evidence="1 2">DSM 25532</strain>
    </source>
</reference>
<dbReference type="EMBL" id="QNRR01000003">
    <property type="protein sequence ID" value="RBP45233.1"/>
    <property type="molecule type" value="Genomic_DNA"/>
</dbReference>
<dbReference type="InterPro" id="IPR021317">
    <property type="entry name" value="DUF2917"/>
</dbReference>
<protein>
    <submittedName>
        <fullName evidence="1">DUF2917 family protein</fullName>
    </submittedName>
</protein>
<comment type="caution">
    <text evidence="1">The sequence shown here is derived from an EMBL/GenBank/DDBJ whole genome shotgun (WGS) entry which is preliminary data.</text>
</comment>